<evidence type="ECO:0000313" key="1">
    <source>
        <dbReference type="EMBL" id="GBP11520.1"/>
    </source>
</evidence>
<reference evidence="1 2" key="1">
    <citation type="journal article" date="2019" name="Commun. Biol.">
        <title>The bagworm genome reveals a unique fibroin gene that provides high tensile strength.</title>
        <authorList>
            <person name="Kono N."/>
            <person name="Nakamura H."/>
            <person name="Ohtoshi R."/>
            <person name="Tomita M."/>
            <person name="Numata K."/>
            <person name="Arakawa K."/>
        </authorList>
    </citation>
    <scope>NUCLEOTIDE SEQUENCE [LARGE SCALE GENOMIC DNA]</scope>
</reference>
<comment type="caution">
    <text evidence="1">The sequence shown here is derived from an EMBL/GenBank/DDBJ whole genome shotgun (WGS) entry which is preliminary data.</text>
</comment>
<protein>
    <submittedName>
        <fullName evidence="1">Uncharacterized protein</fullName>
    </submittedName>
</protein>
<evidence type="ECO:0000313" key="2">
    <source>
        <dbReference type="Proteomes" id="UP000299102"/>
    </source>
</evidence>
<gene>
    <name evidence="1" type="ORF">EVAR_93001_1</name>
</gene>
<proteinExistence type="predicted"/>
<accession>A0A4C1TD63</accession>
<dbReference type="AlphaFoldDB" id="A0A4C1TD63"/>
<dbReference type="EMBL" id="BGZK01000046">
    <property type="protein sequence ID" value="GBP11520.1"/>
    <property type="molecule type" value="Genomic_DNA"/>
</dbReference>
<dbReference type="Proteomes" id="UP000299102">
    <property type="component" value="Unassembled WGS sequence"/>
</dbReference>
<keyword evidence="2" id="KW-1185">Reference proteome</keyword>
<organism evidence="1 2">
    <name type="scientific">Eumeta variegata</name>
    <name type="common">Bagworm moth</name>
    <name type="synonym">Eumeta japonica</name>
    <dbReference type="NCBI Taxonomy" id="151549"/>
    <lineage>
        <taxon>Eukaryota</taxon>
        <taxon>Metazoa</taxon>
        <taxon>Ecdysozoa</taxon>
        <taxon>Arthropoda</taxon>
        <taxon>Hexapoda</taxon>
        <taxon>Insecta</taxon>
        <taxon>Pterygota</taxon>
        <taxon>Neoptera</taxon>
        <taxon>Endopterygota</taxon>
        <taxon>Lepidoptera</taxon>
        <taxon>Glossata</taxon>
        <taxon>Ditrysia</taxon>
        <taxon>Tineoidea</taxon>
        <taxon>Psychidae</taxon>
        <taxon>Oiketicinae</taxon>
        <taxon>Eumeta</taxon>
    </lineage>
</organism>
<name>A0A4C1TD63_EUMVA</name>
<sequence>MEEGGPTCFEQQVVYGEECFDKFFAAVALYDTLMNNVTLDDDVFGGPHVVSPPGRCACSLAVVRFCTLHIDASLDSCRAAAGRFPANRARARRVDGAVTGVYRRDEGKRGITVAAPCTLRGTTHTHTCAQQLPRNAARRNTDATAELNSKHLLKKEICPKFIEVKDCVVGALRRCARAYPVDFVNSAADIALRGTPCKYLVSGALFDDKPLFLP</sequence>